<dbReference type="PIRSF" id="PIRSF021308">
    <property type="entry name" value="UCP021308"/>
    <property type="match status" value="1"/>
</dbReference>
<sequence>MNKSVDNYFIAGCGRCPLGGTPDCKVNTWIMELELLRKIVLDCGLTEESKWGSPCYTFQNKNVLLVSALKEYCCISFFKGSLLSDSKNLLKKPGPNSQAARLFKFKGIDEIQRIESEIKAYIFEAIEVEKSGLTVTFKKNPEPIPMELESKFEEDPVLKTAFEALTPGRQRGYILYFMQPKQEKTRISRIEKCVPMILSGIGLHDKYRAIKNNNQP</sequence>
<evidence type="ECO:0000259" key="1">
    <source>
        <dbReference type="Pfam" id="PF08818"/>
    </source>
</evidence>
<reference evidence="2 3" key="1">
    <citation type="submission" date="2019-05" db="EMBL/GenBank/DDBJ databases">
        <title>Flagellimonas sp. AsT0115, sp. nov., isolated from a marine red algae, Asparagopsis taxiformis.</title>
        <authorList>
            <person name="Kim J."/>
            <person name="Jeong S.E."/>
            <person name="Jeon C.O."/>
        </authorList>
    </citation>
    <scope>NUCLEOTIDE SEQUENCE [LARGE SCALE GENOMIC DNA]</scope>
    <source>
        <strain evidence="2 3">AsT0115</strain>
    </source>
</reference>
<dbReference type="Proteomes" id="UP000751614">
    <property type="component" value="Unassembled WGS sequence"/>
</dbReference>
<dbReference type="InterPro" id="IPR016786">
    <property type="entry name" value="YdeI_bac"/>
</dbReference>
<dbReference type="EMBL" id="VCNI01000002">
    <property type="protein sequence ID" value="TMU55556.1"/>
    <property type="molecule type" value="Genomic_DNA"/>
</dbReference>
<dbReference type="InterPro" id="IPR014922">
    <property type="entry name" value="YdhG-like"/>
</dbReference>
<gene>
    <name evidence="2" type="ORF">FGG15_15425</name>
</gene>
<accession>A0ABY2WL45</accession>
<keyword evidence="3" id="KW-1185">Reference proteome</keyword>
<organism evidence="2 3">
    <name type="scientific">Flagellimonas algicola</name>
    <dbReference type="NCBI Taxonomy" id="2583815"/>
    <lineage>
        <taxon>Bacteria</taxon>
        <taxon>Pseudomonadati</taxon>
        <taxon>Bacteroidota</taxon>
        <taxon>Flavobacteriia</taxon>
        <taxon>Flavobacteriales</taxon>
        <taxon>Flavobacteriaceae</taxon>
        <taxon>Flagellimonas</taxon>
    </lineage>
</organism>
<name>A0ABY2WL45_9FLAO</name>
<dbReference type="SUPFAM" id="SSF159888">
    <property type="entry name" value="YdhG-like"/>
    <property type="match status" value="1"/>
</dbReference>
<comment type="caution">
    <text evidence="2">The sequence shown here is derived from an EMBL/GenBank/DDBJ whole genome shotgun (WGS) entry which is preliminary data.</text>
</comment>
<evidence type="ECO:0000313" key="2">
    <source>
        <dbReference type="EMBL" id="TMU55556.1"/>
    </source>
</evidence>
<evidence type="ECO:0000313" key="3">
    <source>
        <dbReference type="Proteomes" id="UP000751614"/>
    </source>
</evidence>
<dbReference type="Pfam" id="PF13376">
    <property type="entry name" value="OmdA"/>
    <property type="match status" value="1"/>
</dbReference>
<dbReference type="Pfam" id="PF08818">
    <property type="entry name" value="DUF1801"/>
    <property type="match status" value="1"/>
</dbReference>
<proteinExistence type="predicted"/>
<dbReference type="RefSeq" id="WP_138837831.1">
    <property type="nucleotide sequence ID" value="NZ_VCNI01000002.1"/>
</dbReference>
<feature type="domain" description="YdhG-like" evidence="1">
    <location>
        <begin position="32"/>
        <end position="126"/>
    </location>
</feature>
<protein>
    <recommendedName>
        <fullName evidence="1">YdhG-like domain-containing protein</fullName>
    </recommendedName>
</protein>